<name>A0A0A0PL08_9CAUD</name>
<accession>A0A0A0PL08</accession>
<dbReference type="KEGG" id="vg:26797985"/>
<organism evidence="1 2">
    <name type="scientific">Bacillus phage Bp8p-C</name>
    <dbReference type="NCBI Taxonomy" id="1445810"/>
    <lineage>
        <taxon>Viruses</taxon>
        <taxon>Duplodnaviria</taxon>
        <taxon>Heunggongvirae</taxon>
        <taxon>Uroviricota</taxon>
        <taxon>Caudoviricetes</taxon>
        <taxon>Herelleviridae</taxon>
        <taxon>Bastillevirinae</taxon>
        <taxon>Agatevirus</taxon>
        <taxon>Agatevirus Bp8pC</taxon>
    </lineage>
</organism>
<dbReference type="EMBL" id="KJ010547">
    <property type="protein sequence ID" value="AHJ87596.1"/>
    <property type="molecule type" value="Genomic_DNA"/>
</dbReference>
<protein>
    <submittedName>
        <fullName evidence="1">Uncharacterized protein</fullName>
    </submittedName>
</protein>
<dbReference type="GeneID" id="26797985"/>
<reference evidence="1 2" key="1">
    <citation type="journal article" date="2015" name="Appl. Environ. Microbiol.">
        <title>Effects of actin-like proteins encoded by two Bacillus pumilus phages on unstable lysogeny, revealed by genomic analysis.</title>
        <authorList>
            <person name="Yuan Y."/>
            <person name="Peng Q."/>
            <person name="Wu D."/>
            <person name="Kou Z."/>
            <person name="Wu Y."/>
            <person name="Liu P."/>
            <person name="Gao M."/>
        </authorList>
    </citation>
    <scope>NUCLEOTIDE SEQUENCE [LARGE SCALE GENOMIC DNA]</scope>
</reference>
<evidence type="ECO:0000313" key="2">
    <source>
        <dbReference type="Proteomes" id="UP000030232"/>
    </source>
</evidence>
<dbReference type="Proteomes" id="UP000030232">
    <property type="component" value="Segment"/>
</dbReference>
<dbReference type="RefSeq" id="YP_009227073.1">
    <property type="nucleotide sequence ID" value="NC_029121.1"/>
</dbReference>
<evidence type="ECO:0000313" key="1">
    <source>
        <dbReference type="EMBL" id="AHJ87596.1"/>
    </source>
</evidence>
<dbReference type="OrthoDB" id="22883at10239"/>
<gene>
    <name evidence="1" type="ORF">Bp8pC_166</name>
</gene>
<proteinExistence type="predicted"/>
<sequence>MEKRKLPNNKFNNLSEEDWKEANEVTSANHWQDVLVNPPHRVLKPEEVKQLTHADYAHMYKKAIAYVNQVLKAHYADRADESVLQIFLKNSEYSEAVVLDVVTELQTAGWNARLESAGREDRSKPNNRECFAVIKIYIPREQRILTEEQERQLDKDEENWRRAKALAALVQQSLLRGSGMIKEDRKDDQ</sequence>
<keyword evidence="2" id="KW-1185">Reference proteome</keyword>